<reference evidence="2" key="4">
    <citation type="submission" date="2025-09" db="UniProtKB">
        <authorList>
            <consortium name="Ensembl"/>
        </authorList>
    </citation>
    <scope>IDENTIFICATION</scope>
    <source>
        <strain evidence="2">JP 163 A</strain>
    </source>
</reference>
<dbReference type="Gene3D" id="3.10.100.10">
    <property type="entry name" value="Mannose-Binding Protein A, subunit A"/>
    <property type="match status" value="2"/>
</dbReference>
<dbReference type="Ensembl" id="ENSXMAT00000022047.1">
    <property type="protein sequence ID" value="ENSXMAP00000041671.1"/>
    <property type="gene ID" value="ENSXMAG00000025525.1"/>
</dbReference>
<dbReference type="PANTHER" id="PTHR45784">
    <property type="entry name" value="C-TYPE LECTIN DOMAIN FAMILY 20 MEMBER A-RELATED"/>
    <property type="match status" value="1"/>
</dbReference>
<dbReference type="PANTHER" id="PTHR45784:SF8">
    <property type="entry name" value="C-TYPE MANNOSE RECEPTOR 2-RELATED"/>
    <property type="match status" value="1"/>
</dbReference>
<dbReference type="OMA" id="LANENCG"/>
<protein>
    <recommendedName>
        <fullName evidence="1">C-type lectin domain-containing protein</fullName>
    </recommendedName>
</protein>
<evidence type="ECO:0000313" key="2">
    <source>
        <dbReference type="Ensembl" id="ENSXMAP00000041671.1"/>
    </source>
</evidence>
<dbReference type="InterPro" id="IPR016186">
    <property type="entry name" value="C-type_lectin-like/link_sf"/>
</dbReference>
<dbReference type="InParanoid" id="A0A3B5RFK2"/>
<dbReference type="SMART" id="SM00034">
    <property type="entry name" value="CLECT"/>
    <property type="match status" value="2"/>
</dbReference>
<dbReference type="Pfam" id="PF00059">
    <property type="entry name" value="Lectin_C"/>
    <property type="match status" value="2"/>
</dbReference>
<dbReference type="AlphaFoldDB" id="A0A3B5RFK2"/>
<organism evidence="2 3">
    <name type="scientific">Xiphophorus maculatus</name>
    <name type="common">Southern platyfish</name>
    <name type="synonym">Platypoecilus maculatus</name>
    <dbReference type="NCBI Taxonomy" id="8083"/>
    <lineage>
        <taxon>Eukaryota</taxon>
        <taxon>Metazoa</taxon>
        <taxon>Chordata</taxon>
        <taxon>Craniata</taxon>
        <taxon>Vertebrata</taxon>
        <taxon>Euteleostomi</taxon>
        <taxon>Actinopterygii</taxon>
        <taxon>Neopterygii</taxon>
        <taxon>Teleostei</taxon>
        <taxon>Neoteleostei</taxon>
        <taxon>Acanthomorphata</taxon>
        <taxon>Ovalentaria</taxon>
        <taxon>Atherinomorphae</taxon>
        <taxon>Cyprinodontiformes</taxon>
        <taxon>Poeciliidae</taxon>
        <taxon>Poeciliinae</taxon>
        <taxon>Xiphophorus</taxon>
    </lineage>
</organism>
<dbReference type="SUPFAM" id="SSF56436">
    <property type="entry name" value="C-type lectin-like"/>
    <property type="match status" value="2"/>
</dbReference>
<dbReference type="InterPro" id="IPR016187">
    <property type="entry name" value="CTDL_fold"/>
</dbReference>
<feature type="domain" description="C-type lectin" evidence="1">
    <location>
        <begin position="112"/>
        <end position="223"/>
    </location>
</feature>
<dbReference type="FunCoup" id="A0A3B5RFK2">
    <property type="interactions" value="90"/>
</dbReference>
<feature type="domain" description="C-type lectin" evidence="1">
    <location>
        <begin position="8"/>
        <end position="106"/>
    </location>
</feature>
<dbReference type="CDD" id="cd00037">
    <property type="entry name" value="CLECT"/>
    <property type="match status" value="1"/>
</dbReference>
<name>A0A3B5RFK2_XIPMA</name>
<sequence>MSNWSCVFKPEAKTWSEASEYCRSNYYDLVSFSSNKFDDIFFDREIPTWIGLHRDGASWKWSWGDSEYTNWLEGDLSVGSGCGSLSSMKKKTAPQSCDTLLPSLCIADNLVLVKEKRSWEEALEHCRGLRSSSNSNLRYDLLSLQPADNQDFIKTKVMQADTEEVWTGLRFLAGDWLWVNGADMLYTDLPFCPAPGQHCGILSKSNSSMETRDCSEGKNFLCYSYTPVV</sequence>
<proteinExistence type="predicted"/>
<keyword evidence="3" id="KW-1185">Reference proteome</keyword>
<dbReference type="Proteomes" id="UP000002852">
    <property type="component" value="Unassembled WGS sequence"/>
</dbReference>
<dbReference type="InterPro" id="IPR001304">
    <property type="entry name" value="C-type_lectin-like"/>
</dbReference>
<evidence type="ECO:0000259" key="1">
    <source>
        <dbReference type="PROSITE" id="PS50041"/>
    </source>
</evidence>
<reference evidence="3" key="2">
    <citation type="journal article" date="2013" name="Nat. Genet.">
        <title>The genome of the platyfish, Xiphophorus maculatus, provides insights into evolutionary adaptation and several complex traits.</title>
        <authorList>
            <person name="Schartl M."/>
            <person name="Walter R.B."/>
            <person name="Shen Y."/>
            <person name="Garcia T."/>
            <person name="Catchen J."/>
            <person name="Amores A."/>
            <person name="Braasch I."/>
            <person name="Chalopin D."/>
            <person name="Volff J.N."/>
            <person name="Lesch K.P."/>
            <person name="Bisazza A."/>
            <person name="Minx P."/>
            <person name="Hillier L."/>
            <person name="Wilson R.K."/>
            <person name="Fuerstenberg S."/>
            <person name="Boore J."/>
            <person name="Searle S."/>
            <person name="Postlethwait J.H."/>
            <person name="Warren W.C."/>
        </authorList>
    </citation>
    <scope>NUCLEOTIDE SEQUENCE [LARGE SCALE GENOMIC DNA]</scope>
    <source>
        <strain evidence="3">JP 163 A</strain>
    </source>
</reference>
<evidence type="ECO:0000313" key="3">
    <source>
        <dbReference type="Proteomes" id="UP000002852"/>
    </source>
</evidence>
<accession>A0A3B5RFK2</accession>
<dbReference type="PROSITE" id="PS50041">
    <property type="entry name" value="C_TYPE_LECTIN_2"/>
    <property type="match status" value="2"/>
</dbReference>
<reference evidence="3" key="1">
    <citation type="submission" date="2012-01" db="EMBL/GenBank/DDBJ databases">
        <authorList>
            <person name="Walter R."/>
            <person name="Schartl M."/>
            <person name="Warren W."/>
        </authorList>
    </citation>
    <scope>NUCLEOTIDE SEQUENCE [LARGE SCALE GENOMIC DNA]</scope>
    <source>
        <strain evidence="3">JP 163 A</strain>
    </source>
</reference>
<dbReference type="GeneTree" id="ENSGT00940000163460"/>
<reference evidence="2" key="3">
    <citation type="submission" date="2025-08" db="UniProtKB">
        <authorList>
            <consortium name="Ensembl"/>
        </authorList>
    </citation>
    <scope>IDENTIFICATION</scope>
    <source>
        <strain evidence="2">JP 163 A</strain>
    </source>
</reference>